<dbReference type="EMBL" id="NPKI01000033">
    <property type="protein sequence ID" value="PAP99319.1"/>
    <property type="molecule type" value="Genomic_DNA"/>
</dbReference>
<reference evidence="3" key="1">
    <citation type="submission" date="2017-08" db="EMBL/GenBank/DDBJ databases">
        <title>Mesorhizobium wenxinae sp. nov., a novel rhizobial species isolated from root nodules of chickpea (Cicer arietinum L.).</title>
        <authorList>
            <person name="Zhang J."/>
        </authorList>
    </citation>
    <scope>NUCLEOTIDE SEQUENCE [LARGE SCALE GENOMIC DNA]</scope>
    <source>
        <strain evidence="3">USDA 3392</strain>
    </source>
</reference>
<name>A0AB36R3U6_9HYPH</name>
<comment type="caution">
    <text evidence="2">The sequence shown here is derived from an EMBL/GenBank/DDBJ whole genome shotgun (WGS) entry which is preliminary data.</text>
</comment>
<proteinExistence type="predicted"/>
<evidence type="ECO:0000256" key="1">
    <source>
        <dbReference type="SAM" id="MobiDB-lite"/>
    </source>
</evidence>
<organism evidence="2 3">
    <name type="scientific">Mesorhizobium mediterraneum</name>
    <dbReference type="NCBI Taxonomy" id="43617"/>
    <lineage>
        <taxon>Bacteria</taxon>
        <taxon>Pseudomonadati</taxon>
        <taxon>Pseudomonadota</taxon>
        <taxon>Alphaproteobacteria</taxon>
        <taxon>Hyphomicrobiales</taxon>
        <taxon>Phyllobacteriaceae</taxon>
        <taxon>Mesorhizobium</taxon>
    </lineage>
</organism>
<feature type="compositionally biased region" description="Basic residues" evidence="1">
    <location>
        <begin position="55"/>
        <end position="66"/>
    </location>
</feature>
<dbReference type="Proteomes" id="UP000216215">
    <property type="component" value="Unassembled WGS sequence"/>
</dbReference>
<protein>
    <submittedName>
        <fullName evidence="2">Uncharacterized protein</fullName>
    </submittedName>
</protein>
<keyword evidence="3" id="KW-1185">Reference proteome</keyword>
<dbReference type="AlphaFoldDB" id="A0AB36R3U6"/>
<gene>
    <name evidence="2" type="ORF">CIT25_26275</name>
</gene>
<sequence>MDEIGKISRPTRKGQKVIGRFKSLFAHWTRGLRRRLTGDSYHPEEHYMRGPGPKTRAKHSDRKSRS</sequence>
<feature type="region of interest" description="Disordered" evidence="1">
    <location>
        <begin position="36"/>
        <end position="66"/>
    </location>
</feature>
<evidence type="ECO:0000313" key="3">
    <source>
        <dbReference type="Proteomes" id="UP000216215"/>
    </source>
</evidence>
<evidence type="ECO:0000313" key="2">
    <source>
        <dbReference type="EMBL" id="PAP99319.1"/>
    </source>
</evidence>
<accession>A0AB36R3U6</accession>